<sequence length="1393" mass="158736">MGENDSEYTTDIKVTDVGEFIRCDSCERRFFLVTHDAEIRKDVPFFTRRLNPLDLILQKRGRMFEDEWEKTLKKSGYNDVTNIQGKIETERATHWDDFYHEIQNLTPDKKAYGREIHVDTSLGAFHLKGNIDFVLVRWENGSPIVLLVECKASRSDQTYHRMQVSLYRLILLKMIQDEGVWINGTRVRDENIKCIVARIDETTNSIQGIQDLEPIPNLEREEEDLRRMLASDGKLDRIVRSNLQDLSYQLEKKCDGCIYNIQCFPESARFRRIELISANASIVRVLRRNGINSIDDLAQLDADSPVAQCIRADPGFNENLDHLINKARVRRKTLPGGEEDPETFPVWSYGYHIQSQLPEHDQNGTRLIRVYLAVEYDYAENRLLALAAHVTRSDGQVHTPIIFDEQKKPLFIPHLQERRYQGKWPDGKRQYEYSEFNENFSKVVLKTIRREWTGEMLHDNGVEESLIHDFFYELVRAISSLVASKPKMAPIHFYVWSPIEMKRLVDACARVNTNLLSHLNELLGCRAGLEQLIYSCVQQEVDRRFALGWTGRGLSVVASLPWFGRHYHWRREVDGETVFLDRLFTQDIFDFKTKLNYWPETSEWAKKKDEGCKHLFEMRSRFEDNLTLPYWHAYWQSPMLPDLDDPDLDEFGREHLSRYLRAGSATGMIEAYLEARATALRWIEENIENKNPDLEKPHLNIDKLKVFNLDVSHAIDSAIDFLQLDHYIKCANWISENLLPSINRVPSGKTIPLRNVFSTSSTDLEAEIILDGYDIDLASLRKRCAFGEGSFVRLSPCLGDPNRGQTIGQLRRGGSTCTITSIDWSTGEVVLHVIYSGESRYLLSSRGYPSNEVVFPFATIDENVSDYVAGRVEEKLLSPRSNHVGEWFDPKSPNIAEKEPIEAHVMETYSSLVNGFSFHNRYPLSDDQKKGILDGLNTRIQLLQGPPGTGKSATTSVAVLMRILNRCDVGDVVLVAAHTHTAVNNLLNKMAQNREEFLQCSSKDGLKCPYITIAKVHSNREKMGEHPAPAPIENINADSCKRKVDNLTKNSVVIIGGTTSTILKMANKLDGGKQYKNLGGFSVSILIVDEASMMVFPHFLALAKLVRQNGEIMLVGDHRQLAPIVAHDWEDEDRPPVVYYQPHLSAFQSILNLSEASEAPSQSSLCVSRLNRTFRLPPQIVELISRIYKMDGIALEGVKKSVSNVQADDLGSWECIWRGGSGIYLVLHSEQESRRYNTVEIKIIQEIIQAGDNLPVSSVAIITPYKAQRSQLTDLFIDNNSIDIIDTVERLQGGERPTVIVSATVSDPSAISSNVEFILNLNRTNVAFTRSEERLIVICSEELINYVPSDLDYYNSALLWKVLRDLCRTQIGAASIDGHEVKILTYIPERGEE</sequence>
<dbReference type="Gene3D" id="3.40.50.300">
    <property type="entry name" value="P-loop containing nucleotide triphosphate hydrolases"/>
    <property type="match status" value="2"/>
</dbReference>
<dbReference type="PANTHER" id="PTHR43788:SF8">
    <property type="entry name" value="DNA-BINDING PROTEIN SMUBP-2"/>
    <property type="match status" value="1"/>
</dbReference>
<keyword evidence="4" id="KW-0067">ATP-binding</keyword>
<feature type="domain" description="PD-(D/E)XK endonuclease-like" evidence="5">
    <location>
        <begin position="63"/>
        <end position="263"/>
    </location>
</feature>
<keyword evidence="8" id="KW-1185">Reference proteome</keyword>
<evidence type="ECO:0000259" key="5">
    <source>
        <dbReference type="Pfam" id="PF12705"/>
    </source>
</evidence>
<organism evidence="7 8">
    <name type="scientific">Methanoculleus formosensis</name>
    <dbReference type="NCBI Taxonomy" id="2590886"/>
    <lineage>
        <taxon>Archaea</taxon>
        <taxon>Methanobacteriati</taxon>
        <taxon>Methanobacteriota</taxon>
        <taxon>Stenosarchaea group</taxon>
        <taxon>Methanomicrobia</taxon>
        <taxon>Methanomicrobiales</taxon>
        <taxon>Methanomicrobiaceae</taxon>
        <taxon>Methanoculleus</taxon>
    </lineage>
</organism>
<comment type="caution">
    <text evidence="7">The sequence shown here is derived from an EMBL/GenBank/DDBJ whole genome shotgun (WGS) entry which is preliminary data.</text>
</comment>
<dbReference type="Gene3D" id="3.90.320.10">
    <property type="match status" value="1"/>
</dbReference>
<evidence type="ECO:0000256" key="2">
    <source>
        <dbReference type="ARBA" id="ARBA00022801"/>
    </source>
</evidence>
<evidence type="ECO:0000259" key="6">
    <source>
        <dbReference type="Pfam" id="PF13087"/>
    </source>
</evidence>
<dbReference type="EMBL" id="VHLL01000004">
    <property type="protein sequence ID" value="MCT8337611.1"/>
    <property type="molecule type" value="Genomic_DNA"/>
</dbReference>
<feature type="domain" description="DNA2/NAM7 helicase-like C-terminal" evidence="6">
    <location>
        <begin position="1166"/>
        <end position="1341"/>
    </location>
</feature>
<evidence type="ECO:0000256" key="4">
    <source>
        <dbReference type="ARBA" id="ARBA00022840"/>
    </source>
</evidence>
<dbReference type="InterPro" id="IPR050534">
    <property type="entry name" value="Coronavir_polyprotein_1ab"/>
</dbReference>
<dbReference type="GO" id="GO:0005524">
    <property type="term" value="F:ATP binding"/>
    <property type="evidence" value="ECO:0007669"/>
    <property type="project" value="UniProtKB-KW"/>
</dbReference>
<dbReference type="InterPro" id="IPR041679">
    <property type="entry name" value="DNA2/NAM7-like_C"/>
</dbReference>
<reference evidence="7" key="1">
    <citation type="submission" date="2019-06" db="EMBL/GenBank/DDBJ databases">
        <title>Methanoculleus strain from Tamsui River, Taipei, Taiwan.</title>
        <authorList>
            <person name="You Y.-T."/>
            <person name="Chen S.-C."/>
            <person name="Lai S.-J."/>
            <person name="Lee Y.-C."/>
            <person name="Lai M.-C."/>
        </authorList>
    </citation>
    <scope>NUCLEOTIDE SEQUENCE</scope>
    <source>
        <strain evidence="7">Afa-1</strain>
    </source>
</reference>
<evidence type="ECO:0000256" key="3">
    <source>
        <dbReference type="ARBA" id="ARBA00022806"/>
    </source>
</evidence>
<accession>A0A9E4ZPP5</accession>
<proteinExistence type="predicted"/>
<protein>
    <submittedName>
        <fullName evidence="7">Uncharacterized protein</fullName>
    </submittedName>
</protein>
<name>A0A9E4ZPP5_9EURY</name>
<evidence type="ECO:0000313" key="7">
    <source>
        <dbReference type="EMBL" id="MCT8337611.1"/>
    </source>
</evidence>
<dbReference type="Pfam" id="PF12705">
    <property type="entry name" value="PDDEXK_1"/>
    <property type="match status" value="1"/>
</dbReference>
<dbReference type="InterPro" id="IPR038726">
    <property type="entry name" value="PDDEXK_AddAB-type"/>
</dbReference>
<dbReference type="Pfam" id="PF13087">
    <property type="entry name" value="AAA_12"/>
    <property type="match status" value="1"/>
</dbReference>
<evidence type="ECO:0000256" key="1">
    <source>
        <dbReference type="ARBA" id="ARBA00022741"/>
    </source>
</evidence>
<dbReference type="GO" id="GO:0016787">
    <property type="term" value="F:hydrolase activity"/>
    <property type="evidence" value="ECO:0007669"/>
    <property type="project" value="UniProtKB-KW"/>
</dbReference>
<keyword evidence="2" id="KW-0378">Hydrolase</keyword>
<dbReference type="RefSeq" id="WP_261597719.1">
    <property type="nucleotide sequence ID" value="NZ_VHLL01000004.1"/>
</dbReference>
<gene>
    <name evidence="7" type="ORF">FKB36_08975</name>
</gene>
<dbReference type="SUPFAM" id="SSF52540">
    <property type="entry name" value="P-loop containing nucleoside triphosphate hydrolases"/>
    <property type="match status" value="1"/>
</dbReference>
<keyword evidence="1" id="KW-0547">Nucleotide-binding</keyword>
<dbReference type="PANTHER" id="PTHR43788">
    <property type="entry name" value="DNA2/NAM7 HELICASE FAMILY MEMBER"/>
    <property type="match status" value="1"/>
</dbReference>
<dbReference type="InterPro" id="IPR027417">
    <property type="entry name" value="P-loop_NTPase"/>
</dbReference>
<dbReference type="InterPro" id="IPR011604">
    <property type="entry name" value="PDDEXK-like_dom_sf"/>
</dbReference>
<evidence type="ECO:0000313" key="8">
    <source>
        <dbReference type="Proteomes" id="UP001065682"/>
    </source>
</evidence>
<dbReference type="Proteomes" id="UP001065682">
    <property type="component" value="Unassembled WGS sequence"/>
</dbReference>
<dbReference type="GO" id="GO:0043139">
    <property type="term" value="F:5'-3' DNA helicase activity"/>
    <property type="evidence" value="ECO:0007669"/>
    <property type="project" value="TreeGrafter"/>
</dbReference>
<keyword evidence="3" id="KW-0347">Helicase</keyword>
<dbReference type="Pfam" id="PF13245">
    <property type="entry name" value="AAA_19"/>
    <property type="match status" value="1"/>
</dbReference>